<dbReference type="InterPro" id="IPR017853">
    <property type="entry name" value="GH"/>
</dbReference>
<dbReference type="SUPFAM" id="SSF51445">
    <property type="entry name" value="(Trans)glycosidases"/>
    <property type="match status" value="1"/>
</dbReference>
<dbReference type="RefSeq" id="WP_228416951.1">
    <property type="nucleotide sequence ID" value="NZ_CP081135.1"/>
</dbReference>
<dbReference type="KEGG" id="tem:JW646_06315"/>
<dbReference type="EMBL" id="CP081135">
    <property type="protein sequence ID" value="UEL49055.1"/>
    <property type="molecule type" value="Genomic_DNA"/>
</dbReference>
<name>A0AAX2ZKJ6_9FIRM</name>
<organism evidence="1 2">
    <name type="scientific">Terrisporobacter hibernicus</name>
    <dbReference type="NCBI Taxonomy" id="2813371"/>
    <lineage>
        <taxon>Bacteria</taxon>
        <taxon>Bacillati</taxon>
        <taxon>Bacillota</taxon>
        <taxon>Clostridia</taxon>
        <taxon>Peptostreptococcales</taxon>
        <taxon>Peptostreptococcaceae</taxon>
        <taxon>Terrisporobacter</taxon>
    </lineage>
</organism>
<dbReference type="GO" id="GO:0016787">
    <property type="term" value="F:hydrolase activity"/>
    <property type="evidence" value="ECO:0007669"/>
    <property type="project" value="UniProtKB-KW"/>
</dbReference>
<protein>
    <submittedName>
        <fullName evidence="1">Hydrolase</fullName>
    </submittedName>
</protein>
<keyword evidence="1" id="KW-0378">Hydrolase</keyword>
<dbReference type="Gene3D" id="3.20.20.80">
    <property type="entry name" value="Glycosidases"/>
    <property type="match status" value="1"/>
</dbReference>
<gene>
    <name evidence="1" type="ORF">JW646_06315</name>
</gene>
<keyword evidence="2" id="KW-1185">Reference proteome</keyword>
<evidence type="ECO:0000313" key="1">
    <source>
        <dbReference type="EMBL" id="UEL49055.1"/>
    </source>
</evidence>
<dbReference type="AlphaFoldDB" id="A0AAX2ZKJ6"/>
<reference evidence="1 2" key="1">
    <citation type="journal article" date="2023" name="Int. J. Syst. Evol. Microbiol.">
        <title>Terrisporobacter hibernicus sp. nov., isolated from bovine faeces in Northern Ireland.</title>
        <authorList>
            <person name="Mitchell M."/>
            <person name="Nguyen S.V."/>
            <person name="Connor M."/>
            <person name="Fairley D.J."/>
            <person name="Donoghue O."/>
            <person name="Marshall H."/>
            <person name="Koolman L."/>
            <person name="McMullan G."/>
            <person name="Schaffer K.E."/>
            <person name="McGrath J.W."/>
            <person name="Fanning S."/>
        </authorList>
    </citation>
    <scope>NUCLEOTIDE SEQUENCE [LARGE SCALE GENOMIC DNA]</scope>
    <source>
        <strain evidence="1 2">MCA3</strain>
    </source>
</reference>
<dbReference type="Pfam" id="PF22612">
    <property type="entry name" value="GH113"/>
    <property type="match status" value="1"/>
</dbReference>
<evidence type="ECO:0000313" key="2">
    <source>
        <dbReference type="Proteomes" id="UP001198983"/>
    </source>
</evidence>
<sequence length="345" mass="40258">MKKNILLSLICLVVILGVGISIFKSNSHSIDKIKSINLSTDYEIEQVLKDIKITNANTVNIPIVIKIPNLSSNEMIIDDYSKEKAIQLIKLLKKDNIKIILEAYPWINNGSDYETEYNPNDKEKFFEDWENILGTLIKDIANVYNVDVMITGSNFTKLEKYEENWCNIINFTKENFKNQVTYKTSWWYTASWDEESKNKYNEKLNNKLFSQVDFISIAAYFELSHKAENTVEELINALSCTTIYNRNQNITKEIENFHTKYKKEIFFGELGFPRKNYAASHPWDSQVSNTYNGGEQGRCFEAYRNVFENKDYIKGFSVFALGQKGHDKNFYPSSESIDVIFNWYE</sequence>
<dbReference type="InterPro" id="IPR055151">
    <property type="entry name" value="GH113"/>
</dbReference>
<dbReference type="Proteomes" id="UP001198983">
    <property type="component" value="Chromosome"/>
</dbReference>
<accession>A0AAX2ZKJ6</accession>
<proteinExistence type="predicted"/>